<reference evidence="3" key="3">
    <citation type="submission" date="2015-04" db="UniProtKB">
        <authorList>
            <consortium name="EnsemblPlants"/>
        </authorList>
    </citation>
    <scope>IDENTIFICATION</scope>
    <source>
        <strain evidence="3">cv. Jemalong A17</strain>
    </source>
</reference>
<keyword evidence="4" id="KW-1185">Reference proteome</keyword>
<organism evidence="2 4">
    <name type="scientific">Medicago truncatula</name>
    <name type="common">Barrel medic</name>
    <name type="synonym">Medicago tribuloides</name>
    <dbReference type="NCBI Taxonomy" id="3880"/>
    <lineage>
        <taxon>Eukaryota</taxon>
        <taxon>Viridiplantae</taxon>
        <taxon>Streptophyta</taxon>
        <taxon>Embryophyta</taxon>
        <taxon>Tracheophyta</taxon>
        <taxon>Spermatophyta</taxon>
        <taxon>Magnoliopsida</taxon>
        <taxon>eudicotyledons</taxon>
        <taxon>Gunneridae</taxon>
        <taxon>Pentapetalae</taxon>
        <taxon>rosids</taxon>
        <taxon>fabids</taxon>
        <taxon>Fabales</taxon>
        <taxon>Fabaceae</taxon>
        <taxon>Papilionoideae</taxon>
        <taxon>50 kb inversion clade</taxon>
        <taxon>NPAAA clade</taxon>
        <taxon>Hologalegina</taxon>
        <taxon>IRL clade</taxon>
        <taxon>Trifolieae</taxon>
        <taxon>Medicago</taxon>
    </lineage>
</organism>
<evidence type="ECO:0000259" key="1">
    <source>
        <dbReference type="Pfam" id="PF03478"/>
    </source>
</evidence>
<dbReference type="EMBL" id="CM001217">
    <property type="protein sequence ID" value="AES59243.1"/>
    <property type="molecule type" value="Genomic_DNA"/>
</dbReference>
<evidence type="ECO:0000313" key="3">
    <source>
        <dbReference type="EnsemblPlants" id="AES59243"/>
    </source>
</evidence>
<dbReference type="PANTHER" id="PTHR44259:SF93">
    <property type="entry name" value="PROTEIN, PUTATIVE (DUF295)-RELATED"/>
    <property type="match status" value="1"/>
</dbReference>
<gene>
    <name evidence="2" type="ordered locus">MTR_1g016150</name>
</gene>
<dbReference type="AlphaFoldDB" id="G7I9Y2"/>
<dbReference type="eggNOG" id="ENOG502SZ5F">
    <property type="taxonomic scope" value="Eukaryota"/>
</dbReference>
<name>G7I9Y2_MEDTR</name>
<feature type="domain" description="KIB1-4 beta-propeller" evidence="1">
    <location>
        <begin position="99"/>
        <end position="184"/>
    </location>
</feature>
<dbReference type="InterPro" id="IPR005174">
    <property type="entry name" value="KIB1-4_b-propeller"/>
</dbReference>
<dbReference type="InterPro" id="IPR050942">
    <property type="entry name" value="F-box_BR-signaling"/>
</dbReference>
<evidence type="ECO:0000313" key="4">
    <source>
        <dbReference type="Proteomes" id="UP000002051"/>
    </source>
</evidence>
<dbReference type="Proteomes" id="UP000002051">
    <property type="component" value="Unassembled WGS sequence"/>
</dbReference>
<dbReference type="EnsemblPlants" id="AES59243">
    <property type="protein sequence ID" value="AES59243"/>
    <property type="gene ID" value="MTR_1g016150"/>
</dbReference>
<dbReference type="HOGENOM" id="CLU_019286_1_2_1"/>
<proteinExistence type="predicted"/>
<reference evidence="2 4" key="1">
    <citation type="journal article" date="2011" name="Nature">
        <title>The Medicago genome provides insight into the evolution of rhizobial symbioses.</title>
        <authorList>
            <person name="Young N.D."/>
            <person name="Debelle F."/>
            <person name="Oldroyd G.E."/>
            <person name="Geurts R."/>
            <person name="Cannon S.B."/>
            <person name="Udvardi M.K."/>
            <person name="Benedito V.A."/>
            <person name="Mayer K.F."/>
            <person name="Gouzy J."/>
            <person name="Schoof H."/>
            <person name="Van de Peer Y."/>
            <person name="Proost S."/>
            <person name="Cook D.R."/>
            <person name="Meyers B.C."/>
            <person name="Spannagl M."/>
            <person name="Cheung F."/>
            <person name="De Mita S."/>
            <person name="Krishnakumar V."/>
            <person name="Gundlach H."/>
            <person name="Zhou S."/>
            <person name="Mudge J."/>
            <person name="Bharti A.K."/>
            <person name="Murray J.D."/>
            <person name="Naoumkina M.A."/>
            <person name="Rosen B."/>
            <person name="Silverstein K.A."/>
            <person name="Tang H."/>
            <person name="Rombauts S."/>
            <person name="Zhao P.X."/>
            <person name="Zhou P."/>
            <person name="Barbe V."/>
            <person name="Bardou P."/>
            <person name="Bechner M."/>
            <person name="Bellec A."/>
            <person name="Berger A."/>
            <person name="Berges H."/>
            <person name="Bidwell S."/>
            <person name="Bisseling T."/>
            <person name="Choisne N."/>
            <person name="Couloux A."/>
            <person name="Denny R."/>
            <person name="Deshpande S."/>
            <person name="Dai X."/>
            <person name="Doyle J.J."/>
            <person name="Dudez A.M."/>
            <person name="Farmer A.D."/>
            <person name="Fouteau S."/>
            <person name="Franken C."/>
            <person name="Gibelin C."/>
            <person name="Gish J."/>
            <person name="Goldstein S."/>
            <person name="Gonzalez A.J."/>
            <person name="Green P.J."/>
            <person name="Hallab A."/>
            <person name="Hartog M."/>
            <person name="Hua A."/>
            <person name="Humphray S.J."/>
            <person name="Jeong D.H."/>
            <person name="Jing Y."/>
            <person name="Jocker A."/>
            <person name="Kenton S.M."/>
            <person name="Kim D.J."/>
            <person name="Klee K."/>
            <person name="Lai H."/>
            <person name="Lang C."/>
            <person name="Lin S."/>
            <person name="Macmil S.L."/>
            <person name="Magdelenat G."/>
            <person name="Matthews L."/>
            <person name="McCorrison J."/>
            <person name="Monaghan E.L."/>
            <person name="Mun J.H."/>
            <person name="Najar F.Z."/>
            <person name="Nicholson C."/>
            <person name="Noirot C."/>
            <person name="O'Bleness M."/>
            <person name="Paule C.R."/>
            <person name="Poulain J."/>
            <person name="Prion F."/>
            <person name="Qin B."/>
            <person name="Qu C."/>
            <person name="Retzel E.F."/>
            <person name="Riddle C."/>
            <person name="Sallet E."/>
            <person name="Samain S."/>
            <person name="Samson N."/>
            <person name="Sanders I."/>
            <person name="Saurat O."/>
            <person name="Scarpelli C."/>
            <person name="Schiex T."/>
            <person name="Segurens B."/>
            <person name="Severin A.J."/>
            <person name="Sherrier D.J."/>
            <person name="Shi R."/>
            <person name="Sims S."/>
            <person name="Singer S.R."/>
            <person name="Sinharoy S."/>
            <person name="Sterck L."/>
            <person name="Viollet A."/>
            <person name="Wang B.B."/>
            <person name="Wang K."/>
            <person name="Wang M."/>
            <person name="Wang X."/>
            <person name="Warfsmann J."/>
            <person name="Weissenbach J."/>
            <person name="White D.D."/>
            <person name="White J.D."/>
            <person name="Wiley G.B."/>
            <person name="Wincker P."/>
            <person name="Xing Y."/>
            <person name="Yang L."/>
            <person name="Yao Z."/>
            <person name="Ying F."/>
            <person name="Zhai J."/>
            <person name="Zhou L."/>
            <person name="Zuber A."/>
            <person name="Denarie J."/>
            <person name="Dixon R.A."/>
            <person name="May G.D."/>
            <person name="Schwartz D.C."/>
            <person name="Rogers J."/>
            <person name="Quetier F."/>
            <person name="Town C.D."/>
            <person name="Roe B.A."/>
        </authorList>
    </citation>
    <scope>NUCLEOTIDE SEQUENCE [LARGE SCALE GENOMIC DNA]</scope>
    <source>
        <strain evidence="2">A17</strain>
        <strain evidence="3 4">cv. Jemalong A17</strain>
    </source>
</reference>
<evidence type="ECO:0000313" key="2">
    <source>
        <dbReference type="EMBL" id="AES59243.1"/>
    </source>
</evidence>
<dbReference type="PaxDb" id="3880-AES59243"/>
<reference evidence="2 4" key="2">
    <citation type="journal article" date="2014" name="BMC Genomics">
        <title>An improved genome release (version Mt4.0) for the model legume Medicago truncatula.</title>
        <authorList>
            <person name="Tang H."/>
            <person name="Krishnakumar V."/>
            <person name="Bidwell S."/>
            <person name="Rosen B."/>
            <person name="Chan A."/>
            <person name="Zhou S."/>
            <person name="Gentzbittel L."/>
            <person name="Childs K.L."/>
            <person name="Yandell M."/>
            <person name="Gundlach H."/>
            <person name="Mayer K.F."/>
            <person name="Schwartz D.C."/>
            <person name="Town C.D."/>
        </authorList>
    </citation>
    <scope>GENOME REANNOTATION</scope>
    <source>
        <strain evidence="3 4">cv. Jemalong A17</strain>
    </source>
</reference>
<dbReference type="Pfam" id="PF03478">
    <property type="entry name" value="Beta-prop_KIB1-4"/>
    <property type="match status" value="1"/>
</dbReference>
<protein>
    <submittedName>
        <fullName evidence="2">DUF295 family protein</fullName>
    </submittedName>
</protein>
<accession>G7I9Y2</accession>
<sequence length="238" mass="27231">MKRRNWANLEALPLSLILDKLEEHIYHVWFGAVCKSWRSIAKFNHQNHQFKANTLPMLMISQKTNSSSIEKNIEKKNGLYGILNKRWYPFQFQVCHANNPKLSLCGSSHGWFALVDDSKSIITLMSPFKDIPCVILPPLNSVYKVTLSTNPIKSPNNYMVVAIYDSGNLAYIGREEELWMVRRSDKNMSTFLVYKLKLDAKSEKLEHMFELKSLGDNILFLGAGDSISVSASYFSNSQ</sequence>
<dbReference type="PANTHER" id="PTHR44259">
    <property type="entry name" value="OS07G0183000 PROTEIN-RELATED"/>
    <property type="match status" value="1"/>
</dbReference>